<feature type="binding site" description="axial binding residue" evidence="13">
    <location>
        <position position="442"/>
    </location>
    <ligand>
        <name>heme</name>
        <dbReference type="ChEBI" id="CHEBI:30413"/>
    </ligand>
    <ligandPart>
        <name>Fe</name>
        <dbReference type="ChEBI" id="CHEBI:18248"/>
    </ligandPart>
</feature>
<evidence type="ECO:0000313" key="18">
    <source>
        <dbReference type="RefSeq" id="XP_011301578.1"/>
    </source>
</evidence>
<dbReference type="AlphaFoldDB" id="A0A0C9QA91"/>
<dbReference type="RefSeq" id="XP_011301578.1">
    <property type="nucleotide sequence ID" value="XM_011303276.1"/>
</dbReference>
<dbReference type="GO" id="GO:0004497">
    <property type="term" value="F:monooxygenase activity"/>
    <property type="evidence" value="ECO:0007669"/>
    <property type="project" value="UniProtKB-KW"/>
</dbReference>
<dbReference type="GO" id="GO:0005506">
    <property type="term" value="F:iron ion binding"/>
    <property type="evidence" value="ECO:0007669"/>
    <property type="project" value="InterPro"/>
</dbReference>
<keyword evidence="10 13" id="KW-0408">Iron</keyword>
<dbReference type="GO" id="GO:0016705">
    <property type="term" value="F:oxidoreductase activity, acting on paired donors, with incorporation or reduction of molecular oxygen"/>
    <property type="evidence" value="ECO:0007669"/>
    <property type="project" value="InterPro"/>
</dbReference>
<dbReference type="Proteomes" id="UP000694866">
    <property type="component" value="Unplaced"/>
</dbReference>
<dbReference type="GO" id="GO:0020037">
    <property type="term" value="F:heme binding"/>
    <property type="evidence" value="ECO:0007669"/>
    <property type="project" value="InterPro"/>
</dbReference>
<reference evidence="16" key="1">
    <citation type="submission" date="2015-01" db="EMBL/GenBank/DDBJ databases">
        <title>Transcriptome Assembly of Fopius arisanus.</title>
        <authorList>
            <person name="Geib S."/>
        </authorList>
    </citation>
    <scope>NUCLEOTIDE SEQUENCE</scope>
</reference>
<dbReference type="PROSITE" id="PS00086">
    <property type="entry name" value="CYTOCHROME_P450"/>
    <property type="match status" value="1"/>
</dbReference>
<proteinExistence type="inferred from homology"/>
<keyword evidence="12 15" id="KW-0472">Membrane</keyword>
<dbReference type="Pfam" id="PF00067">
    <property type="entry name" value="p450"/>
    <property type="match status" value="1"/>
</dbReference>
<name>A0A0C9QA91_9HYME</name>
<keyword evidence="17" id="KW-1185">Reference proteome</keyword>
<evidence type="ECO:0000256" key="8">
    <source>
        <dbReference type="ARBA" id="ARBA00022848"/>
    </source>
</evidence>
<sequence length="497" mass="58072">MSTLDYLVAMLALVGIFYYWSISTFSFWKDRGVPGPKPLPLLGNFKDVLAGKISIGPWLLSFYTDYPKEPMVGIFIRRRPILVLRDLDLIRDILIRDFSKFADRGLKTFEKAEPLSQHLLNLEHSKWRPLRNKLSPAFTSGKLKDMFYLLLSCGNHLQEYVDKLISKGDSIEVRDLTARFTTDVIGSCAFGLEMHAMDDENSEFRRMGKYVFNFDWKKVLKFRIREGAPWLYSLLWPIMRDNYLTDFFMNTMKATIEHRRKNKIVRHDFIDQIIEIQDHPEKIPEVKLTDTLLTSQLFVFFLAGFETSSTTISNALYELAQHQDCQDRLREEIRVVMEREGKLTYDVVKNMKYLHMVFQETLRKYPPAMILVRRSVAPYTFSNSNVTIPEDTLLMIPLMGIHKDPEVYDDPEKFNPERFSEEAFKSRHPMSFLAFGDGPRNCIGERFAKQQSKVGLIKILEKFKVEVNDKTEIPYKINPRGFLLAPLNGIHLRFTKI</sequence>
<comment type="subcellular location">
    <subcellularLocation>
        <location evidence="3">Endoplasmic reticulum membrane</location>
        <topology evidence="3">Peripheral membrane protein</topology>
    </subcellularLocation>
    <subcellularLocation>
        <location evidence="2">Microsome membrane</location>
        <topology evidence="2">Peripheral membrane protein</topology>
    </subcellularLocation>
</comment>
<keyword evidence="11 14" id="KW-0503">Monooxygenase</keyword>
<dbReference type="PANTHER" id="PTHR24292">
    <property type="entry name" value="CYTOCHROME P450"/>
    <property type="match status" value="1"/>
</dbReference>
<keyword evidence="5 13" id="KW-0349">Heme</keyword>
<feature type="transmembrane region" description="Helical" evidence="15">
    <location>
        <begin position="6"/>
        <end position="28"/>
    </location>
</feature>
<dbReference type="InterPro" id="IPR036396">
    <property type="entry name" value="Cyt_P450_sf"/>
</dbReference>
<dbReference type="PANTHER" id="PTHR24292:SF54">
    <property type="entry name" value="CYP9F3-RELATED"/>
    <property type="match status" value="1"/>
</dbReference>
<accession>A0A0C9QA91</accession>
<evidence type="ECO:0000256" key="9">
    <source>
        <dbReference type="ARBA" id="ARBA00023002"/>
    </source>
</evidence>
<evidence type="ECO:0000313" key="16">
    <source>
        <dbReference type="EMBL" id="JAG81110.1"/>
    </source>
</evidence>
<evidence type="ECO:0000256" key="6">
    <source>
        <dbReference type="ARBA" id="ARBA00022723"/>
    </source>
</evidence>
<dbReference type="InterPro" id="IPR001128">
    <property type="entry name" value="Cyt_P450"/>
</dbReference>
<evidence type="ECO:0000256" key="11">
    <source>
        <dbReference type="ARBA" id="ARBA00023033"/>
    </source>
</evidence>
<dbReference type="GO" id="GO:0005789">
    <property type="term" value="C:endoplasmic reticulum membrane"/>
    <property type="evidence" value="ECO:0007669"/>
    <property type="project" value="UniProtKB-SubCell"/>
</dbReference>
<evidence type="ECO:0000256" key="5">
    <source>
        <dbReference type="ARBA" id="ARBA00022617"/>
    </source>
</evidence>
<evidence type="ECO:0000256" key="4">
    <source>
        <dbReference type="ARBA" id="ARBA00010617"/>
    </source>
</evidence>
<evidence type="ECO:0000256" key="13">
    <source>
        <dbReference type="PIRSR" id="PIRSR602401-1"/>
    </source>
</evidence>
<dbReference type="PRINTS" id="PR00385">
    <property type="entry name" value="P450"/>
</dbReference>
<evidence type="ECO:0000256" key="1">
    <source>
        <dbReference type="ARBA" id="ARBA00001971"/>
    </source>
</evidence>
<evidence type="ECO:0000256" key="12">
    <source>
        <dbReference type="ARBA" id="ARBA00023136"/>
    </source>
</evidence>
<dbReference type="Gene3D" id="1.10.630.10">
    <property type="entry name" value="Cytochrome P450"/>
    <property type="match status" value="1"/>
</dbReference>
<dbReference type="InterPro" id="IPR050476">
    <property type="entry name" value="Insect_CytP450_Detox"/>
</dbReference>
<dbReference type="InterPro" id="IPR002401">
    <property type="entry name" value="Cyt_P450_E_grp-I"/>
</dbReference>
<dbReference type="OrthoDB" id="2789670at2759"/>
<evidence type="ECO:0000256" key="3">
    <source>
        <dbReference type="ARBA" id="ARBA00004406"/>
    </source>
</evidence>
<dbReference type="GeneID" id="105265664"/>
<keyword evidence="15" id="KW-0812">Transmembrane</keyword>
<keyword evidence="8" id="KW-0492">Microsome</keyword>
<evidence type="ECO:0000313" key="17">
    <source>
        <dbReference type="Proteomes" id="UP000694866"/>
    </source>
</evidence>
<dbReference type="CDD" id="cd11056">
    <property type="entry name" value="CYP6-like"/>
    <property type="match status" value="1"/>
</dbReference>
<evidence type="ECO:0000256" key="2">
    <source>
        <dbReference type="ARBA" id="ARBA00004174"/>
    </source>
</evidence>
<dbReference type="SUPFAM" id="SSF48264">
    <property type="entry name" value="Cytochrome P450"/>
    <property type="match status" value="1"/>
</dbReference>
<keyword evidence="15" id="KW-1133">Transmembrane helix</keyword>
<dbReference type="PRINTS" id="PR00463">
    <property type="entry name" value="EP450I"/>
</dbReference>
<keyword evidence="6 13" id="KW-0479">Metal-binding</keyword>
<keyword evidence="7" id="KW-0256">Endoplasmic reticulum</keyword>
<accession>A0A9R1T2Z0</accession>
<reference evidence="18" key="2">
    <citation type="submission" date="2025-04" db="UniProtKB">
        <authorList>
            <consortium name="RefSeq"/>
        </authorList>
    </citation>
    <scope>IDENTIFICATION</scope>
    <source>
        <strain evidence="18">USDA-PBARC FA_bdor</strain>
        <tissue evidence="18">Whole organism</tissue>
    </source>
</reference>
<dbReference type="KEGG" id="fas:105265664"/>
<evidence type="ECO:0000256" key="15">
    <source>
        <dbReference type="SAM" id="Phobius"/>
    </source>
</evidence>
<evidence type="ECO:0000256" key="10">
    <source>
        <dbReference type="ARBA" id="ARBA00023004"/>
    </source>
</evidence>
<protein>
    <submittedName>
        <fullName evidence="16">Cyp6a14_2 protein</fullName>
    </submittedName>
    <submittedName>
        <fullName evidence="18">Probable cytochrome P450 6a14</fullName>
    </submittedName>
</protein>
<comment type="cofactor">
    <cofactor evidence="1 13">
        <name>heme</name>
        <dbReference type="ChEBI" id="CHEBI:30413"/>
    </cofactor>
</comment>
<dbReference type="InterPro" id="IPR017972">
    <property type="entry name" value="Cyt_P450_CS"/>
</dbReference>
<keyword evidence="9 14" id="KW-0560">Oxidoreductase</keyword>
<evidence type="ECO:0000256" key="7">
    <source>
        <dbReference type="ARBA" id="ARBA00022824"/>
    </source>
</evidence>
<dbReference type="FunFam" id="1.10.630.10:FF:000042">
    <property type="entry name" value="Cytochrome P450"/>
    <property type="match status" value="1"/>
</dbReference>
<dbReference type="EMBL" id="GBYB01011343">
    <property type="protein sequence ID" value="JAG81110.1"/>
    <property type="molecule type" value="Transcribed_RNA"/>
</dbReference>
<evidence type="ECO:0000256" key="14">
    <source>
        <dbReference type="RuleBase" id="RU000461"/>
    </source>
</evidence>
<comment type="similarity">
    <text evidence="4 14">Belongs to the cytochrome P450 family.</text>
</comment>
<organism evidence="16">
    <name type="scientific">Fopius arisanus</name>
    <dbReference type="NCBI Taxonomy" id="64838"/>
    <lineage>
        <taxon>Eukaryota</taxon>
        <taxon>Metazoa</taxon>
        <taxon>Ecdysozoa</taxon>
        <taxon>Arthropoda</taxon>
        <taxon>Hexapoda</taxon>
        <taxon>Insecta</taxon>
        <taxon>Pterygota</taxon>
        <taxon>Neoptera</taxon>
        <taxon>Endopterygota</taxon>
        <taxon>Hymenoptera</taxon>
        <taxon>Apocrita</taxon>
        <taxon>Ichneumonoidea</taxon>
        <taxon>Braconidae</taxon>
        <taxon>Opiinae</taxon>
        <taxon>Fopius</taxon>
    </lineage>
</organism>
<gene>
    <name evidence="16" type="primary">Cyp6a14_2</name>
    <name evidence="18" type="synonym">LOC105265664</name>
    <name evidence="16" type="ORF">g.61051</name>
</gene>